<dbReference type="KEGG" id="bby:CY96_29020"/>
<name>A0A9W3KZW7_9BACI</name>
<geneLocation type="plasmid" evidence="1 2">
    <name>pBb</name>
</geneLocation>
<protein>
    <submittedName>
        <fullName evidence="1">Transposase</fullName>
    </submittedName>
</protein>
<gene>
    <name evidence="1" type="ORF">CY96_29020</name>
</gene>
<organism evidence="1 2">
    <name type="scientific">Bacillus bombysepticus str. Wang</name>
    <dbReference type="NCBI Taxonomy" id="1330043"/>
    <lineage>
        <taxon>Bacteria</taxon>
        <taxon>Bacillati</taxon>
        <taxon>Bacillota</taxon>
        <taxon>Bacilli</taxon>
        <taxon>Bacillales</taxon>
        <taxon>Bacillaceae</taxon>
        <taxon>Bacillus</taxon>
        <taxon>Bacillus cereus group</taxon>
    </lineage>
</organism>
<dbReference type="EMBL" id="CP007513">
    <property type="protein sequence ID" value="AHX21813.1"/>
    <property type="molecule type" value="Genomic_DNA"/>
</dbReference>
<proteinExistence type="predicted"/>
<reference evidence="2" key="1">
    <citation type="submission" date="2014-03" db="EMBL/GenBank/DDBJ databases">
        <title>The Complete Genome Sequence of Bacillus bombyseptieus.</title>
        <authorList>
            <person name="Cheng T."/>
            <person name="Lin P."/>
            <person name="Jin S."/>
            <person name="Wu Y."/>
            <person name="Fu B."/>
            <person name="Long R."/>
            <person name="Liu D."/>
            <person name="Guo Y."/>
            <person name="Peng L."/>
            <person name="Xia Q."/>
        </authorList>
    </citation>
    <scope>NUCLEOTIDE SEQUENCE [LARGE SCALE GENOMIC DNA]</scope>
    <source>
        <strain evidence="2">wang</strain>
        <plasmid evidence="2">pBb</plasmid>
    </source>
</reference>
<evidence type="ECO:0000313" key="2">
    <source>
        <dbReference type="Proteomes" id="UP000031778"/>
    </source>
</evidence>
<dbReference type="AlphaFoldDB" id="A0A9W3KZW7"/>
<sequence>MSEAWTLFWYDGYFTQEPHGTVFVLYFSPHRPLYQVIKELHIASKKVMHIIKKRQTLQDEKFVQNRDPFGSTL</sequence>
<keyword evidence="1" id="KW-0614">Plasmid</keyword>
<accession>A0A9W3KZW7</accession>
<dbReference type="Proteomes" id="UP000031778">
    <property type="component" value="Plasmid pBb"/>
</dbReference>
<evidence type="ECO:0000313" key="1">
    <source>
        <dbReference type="EMBL" id="AHX21813.1"/>
    </source>
</evidence>
<keyword evidence="2" id="KW-1185">Reference proteome</keyword>